<dbReference type="EMBL" id="NBWU01000007">
    <property type="protein sequence ID" value="PCE62933.1"/>
    <property type="molecule type" value="Genomic_DNA"/>
</dbReference>
<dbReference type="CDD" id="cd03357">
    <property type="entry name" value="LbH_MAT_GAT"/>
    <property type="match status" value="1"/>
</dbReference>
<evidence type="ECO:0000256" key="4">
    <source>
        <dbReference type="ARBA" id="ARBA00023315"/>
    </source>
</evidence>
<dbReference type="SUPFAM" id="SSF51161">
    <property type="entry name" value="Trimeric LpxA-like enzymes"/>
    <property type="match status" value="1"/>
</dbReference>
<evidence type="ECO:0000256" key="5">
    <source>
        <dbReference type="ARBA" id="ARBA00055587"/>
    </source>
</evidence>
<evidence type="ECO:0000256" key="1">
    <source>
        <dbReference type="ARBA" id="ARBA00007274"/>
    </source>
</evidence>
<gene>
    <name evidence="8" type="ORF">B7P33_16795</name>
</gene>
<dbReference type="OrthoDB" id="9812571at2"/>
<comment type="similarity">
    <text evidence="1">Belongs to the transferase hexapeptide repeat family.</text>
</comment>
<keyword evidence="3" id="KW-0677">Repeat</keyword>
<dbReference type="Pfam" id="PF12464">
    <property type="entry name" value="Mac"/>
    <property type="match status" value="1"/>
</dbReference>
<proteinExistence type="inferred from homology"/>
<evidence type="ECO:0000256" key="2">
    <source>
        <dbReference type="ARBA" id="ARBA00022679"/>
    </source>
</evidence>
<dbReference type="RefSeq" id="WP_097441044.1">
    <property type="nucleotide sequence ID" value="NZ_KZ300477.1"/>
</dbReference>
<evidence type="ECO:0000256" key="6">
    <source>
        <dbReference type="ARBA" id="ARBA00067695"/>
    </source>
</evidence>
<keyword evidence="9" id="KW-1185">Reference proteome</keyword>
<dbReference type="FunFam" id="2.160.10.10:FF:000025">
    <property type="entry name" value="Hexapeptide-repeat containing-acetyltransferase"/>
    <property type="match status" value="1"/>
</dbReference>
<keyword evidence="2 8" id="KW-0808">Transferase</keyword>
<organism evidence="8 9">
    <name type="scientific">Sediminicola luteus</name>
    <dbReference type="NCBI Taxonomy" id="319238"/>
    <lineage>
        <taxon>Bacteria</taxon>
        <taxon>Pseudomonadati</taxon>
        <taxon>Bacteroidota</taxon>
        <taxon>Flavobacteriia</taxon>
        <taxon>Flavobacteriales</taxon>
        <taxon>Flavobacteriaceae</taxon>
        <taxon>Sediminicola</taxon>
    </lineage>
</organism>
<dbReference type="InterPro" id="IPR051159">
    <property type="entry name" value="Hexapeptide_acetyltransf"/>
</dbReference>
<dbReference type="GO" id="GO:0005829">
    <property type="term" value="C:cytosol"/>
    <property type="evidence" value="ECO:0007669"/>
    <property type="project" value="TreeGrafter"/>
</dbReference>
<dbReference type="PANTHER" id="PTHR23416">
    <property type="entry name" value="SIALIC ACID SYNTHASE-RELATED"/>
    <property type="match status" value="1"/>
</dbReference>
<dbReference type="InterPro" id="IPR024688">
    <property type="entry name" value="Mac_dom"/>
</dbReference>
<keyword evidence="4" id="KW-0012">Acyltransferase</keyword>
<reference evidence="8 9" key="1">
    <citation type="submission" date="2017-04" db="EMBL/GenBank/DDBJ databases">
        <title>A new member of the family Flavobacteriaceae isolated from ascidians.</title>
        <authorList>
            <person name="Chen L."/>
        </authorList>
    </citation>
    <scope>NUCLEOTIDE SEQUENCE [LARGE SCALE GENOMIC DNA]</scope>
    <source>
        <strain evidence="8 9">HQA918</strain>
    </source>
</reference>
<comment type="function">
    <text evidence="5">Acetyltransferase implicated in the O-acetylation of Nod factors.</text>
</comment>
<evidence type="ECO:0000313" key="8">
    <source>
        <dbReference type="EMBL" id="PCE62933.1"/>
    </source>
</evidence>
<dbReference type="Pfam" id="PF00132">
    <property type="entry name" value="Hexapep"/>
    <property type="match status" value="1"/>
</dbReference>
<dbReference type="PROSITE" id="PS00101">
    <property type="entry name" value="HEXAPEP_TRANSFERASES"/>
    <property type="match status" value="1"/>
</dbReference>
<dbReference type="Gene3D" id="2.160.10.10">
    <property type="entry name" value="Hexapeptide repeat proteins"/>
    <property type="match status" value="1"/>
</dbReference>
<evidence type="ECO:0000259" key="7">
    <source>
        <dbReference type="SMART" id="SM01266"/>
    </source>
</evidence>
<dbReference type="GO" id="GO:0016407">
    <property type="term" value="F:acetyltransferase activity"/>
    <property type="evidence" value="ECO:0007669"/>
    <property type="project" value="InterPro"/>
</dbReference>
<sequence length="190" mass="20673">MTEKQKMLQGLKYDSRDPELLALYHTARALMQQYNTLDSTALDTRRQILQEMLGEVGQGVWIVAPFFCDYGEFVQIGEGTFVNANGMFMDNNHIRIGANGLIGPGVHIYTATHPLKASERIVKTEEGSRYLTASKPVYIGDNVWVGGQVVICPGVTIGNNVTIGAGSVVTKDVPDNVLVLGHPAKVVKAL</sequence>
<feature type="domain" description="Maltose/galactoside acetyltransferase" evidence="7">
    <location>
        <begin position="4"/>
        <end position="58"/>
    </location>
</feature>
<protein>
    <recommendedName>
        <fullName evidence="6">Nodulation protein L</fullName>
    </recommendedName>
</protein>
<evidence type="ECO:0000256" key="3">
    <source>
        <dbReference type="ARBA" id="ARBA00022737"/>
    </source>
</evidence>
<dbReference type="InterPro" id="IPR018357">
    <property type="entry name" value="Hexapep_transf_CS"/>
</dbReference>
<dbReference type="PANTHER" id="PTHR23416:SF23">
    <property type="entry name" value="ACETYLTRANSFERASE C18B11.09C-RELATED"/>
    <property type="match status" value="1"/>
</dbReference>
<dbReference type="SMART" id="SM01266">
    <property type="entry name" value="Mac"/>
    <property type="match status" value="1"/>
</dbReference>
<dbReference type="GO" id="GO:0008374">
    <property type="term" value="F:O-acyltransferase activity"/>
    <property type="evidence" value="ECO:0007669"/>
    <property type="project" value="TreeGrafter"/>
</dbReference>
<dbReference type="InterPro" id="IPR001451">
    <property type="entry name" value="Hexapep"/>
</dbReference>
<evidence type="ECO:0000313" key="9">
    <source>
        <dbReference type="Proteomes" id="UP000219559"/>
    </source>
</evidence>
<dbReference type="AlphaFoldDB" id="A0A2A4G3D2"/>
<dbReference type="InterPro" id="IPR011004">
    <property type="entry name" value="Trimer_LpxA-like_sf"/>
</dbReference>
<comment type="caution">
    <text evidence="8">The sequence shown here is derived from an EMBL/GenBank/DDBJ whole genome shotgun (WGS) entry which is preliminary data.</text>
</comment>
<dbReference type="Proteomes" id="UP000219559">
    <property type="component" value="Unassembled WGS sequence"/>
</dbReference>
<accession>A0A2A4G3D2</accession>
<name>A0A2A4G3D2_9FLAO</name>